<gene>
    <name evidence="1" type="ORF">OPT61_g1267</name>
</gene>
<keyword evidence="2" id="KW-1185">Reference proteome</keyword>
<proteinExistence type="predicted"/>
<accession>A0ACC2IR19</accession>
<organism evidence="1 2">
    <name type="scientific">Boeremia exigua</name>
    <dbReference type="NCBI Taxonomy" id="749465"/>
    <lineage>
        <taxon>Eukaryota</taxon>
        <taxon>Fungi</taxon>
        <taxon>Dikarya</taxon>
        <taxon>Ascomycota</taxon>
        <taxon>Pezizomycotina</taxon>
        <taxon>Dothideomycetes</taxon>
        <taxon>Pleosporomycetidae</taxon>
        <taxon>Pleosporales</taxon>
        <taxon>Pleosporineae</taxon>
        <taxon>Didymellaceae</taxon>
        <taxon>Boeremia</taxon>
    </lineage>
</organism>
<dbReference type="Proteomes" id="UP001153331">
    <property type="component" value="Unassembled WGS sequence"/>
</dbReference>
<name>A0ACC2IR19_9PLEO</name>
<evidence type="ECO:0000313" key="2">
    <source>
        <dbReference type="Proteomes" id="UP001153331"/>
    </source>
</evidence>
<evidence type="ECO:0000313" key="1">
    <source>
        <dbReference type="EMBL" id="KAJ8117557.1"/>
    </source>
</evidence>
<dbReference type="EMBL" id="JAPHNI010000048">
    <property type="protein sequence ID" value="KAJ8117557.1"/>
    <property type="molecule type" value="Genomic_DNA"/>
</dbReference>
<reference evidence="1" key="1">
    <citation type="submission" date="2022-11" db="EMBL/GenBank/DDBJ databases">
        <title>Genome Sequence of Boeremia exigua.</title>
        <authorList>
            <person name="Buettner E."/>
        </authorList>
    </citation>
    <scope>NUCLEOTIDE SEQUENCE</scope>
    <source>
        <strain evidence="1">CU02</strain>
    </source>
</reference>
<protein>
    <submittedName>
        <fullName evidence="1">Uncharacterized protein</fullName>
    </submittedName>
</protein>
<sequence length="584" mass="64016">MFSGGSSTKYWATDMCLTTSLDVSLERQRGGNNAMLSLVFAMEKPYVKASAPKSTNLNGSSPVKVTSLSRSRNPRLYISIGFFYDSPALAKHEPSTSDILRERNSASMTLAQSREAFRIVADGPGRDAVFIPPNNLQASPIMATPCQLQAVARSRSNDTAVEAACPNQPRQLTPCQLRQQLACSNTESLPKWLIPADRRGWRRIVQNFTPSWFAVTMGTGIVGILFHALSTLYPSVETPLNILSTVFFVLNITLFAVILIISILRYTLYPATWTLMLQHPVQSLFLGTLPMGFATLINLFVSLCVPAWGGRSPYVAWGMWWIDVVISIACCLWLPFQMMTTHQTRHDTMTAAWLLPIVAPIVAAASGGVVASVLPDPHHAVITIVTSYVLWGIGVPLAMVVLTMYFHRLAIHKLPPQEVIVSVFLPLGPMGQGGYAVMQLGIQAAKRFPETGTLHSMSGEILYVLGWATAIILWGFGLVWLFFAIASISRSRFPFNMGWWGFTFPVGVFTMSTITIGEELPSAFFRILGTVFAISVMLLWGVVAVGTVKNLCFGKLVEAPCLREMERRAAAAAAASEEKAKENV</sequence>
<comment type="caution">
    <text evidence="1">The sequence shown here is derived from an EMBL/GenBank/DDBJ whole genome shotgun (WGS) entry which is preliminary data.</text>
</comment>